<dbReference type="AlphaFoldDB" id="A0A838BVM2"/>
<dbReference type="SUPFAM" id="SSF52833">
    <property type="entry name" value="Thioredoxin-like"/>
    <property type="match status" value="1"/>
</dbReference>
<comment type="caution">
    <text evidence="2">The sequence shown here is derived from an EMBL/GenBank/DDBJ whole genome shotgun (WGS) entry which is preliminary data.</text>
</comment>
<proteinExistence type="predicted"/>
<feature type="domain" description="Thioredoxin-like fold" evidence="1">
    <location>
        <begin position="10"/>
        <end position="171"/>
    </location>
</feature>
<evidence type="ECO:0000313" key="2">
    <source>
        <dbReference type="EMBL" id="MBA1159310.1"/>
    </source>
</evidence>
<dbReference type="Proteomes" id="UP000572984">
    <property type="component" value="Unassembled WGS sequence"/>
</dbReference>
<evidence type="ECO:0000313" key="3">
    <source>
        <dbReference type="Proteomes" id="UP000572984"/>
    </source>
</evidence>
<dbReference type="InterPro" id="IPR036249">
    <property type="entry name" value="Thioredoxin-like_sf"/>
</dbReference>
<organism evidence="2 3">
    <name type="scientific">Microvirga mediterraneensis</name>
    <dbReference type="NCBI Taxonomy" id="2754695"/>
    <lineage>
        <taxon>Bacteria</taxon>
        <taxon>Pseudomonadati</taxon>
        <taxon>Pseudomonadota</taxon>
        <taxon>Alphaproteobacteria</taxon>
        <taxon>Hyphomicrobiales</taxon>
        <taxon>Methylobacteriaceae</taxon>
        <taxon>Microvirga</taxon>
    </lineage>
</organism>
<keyword evidence="3" id="KW-1185">Reference proteome</keyword>
<dbReference type="Pfam" id="PF13462">
    <property type="entry name" value="Thioredoxin_4"/>
    <property type="match status" value="1"/>
</dbReference>
<dbReference type="EMBL" id="JACDXJ010000003">
    <property type="protein sequence ID" value="MBA1159310.1"/>
    <property type="molecule type" value="Genomic_DNA"/>
</dbReference>
<gene>
    <name evidence="2" type="ORF">H0S73_24850</name>
</gene>
<dbReference type="RefSeq" id="WP_181054883.1">
    <property type="nucleotide sequence ID" value="NZ_JACDXJ010000003.1"/>
</dbReference>
<reference evidence="2 3" key="1">
    <citation type="submission" date="2020-07" db="EMBL/GenBank/DDBJ databases">
        <title>Draft genome and description of Microvirga mediterraneensis Marseille-Q2068 sp. nov.</title>
        <authorList>
            <person name="Boxberger M."/>
        </authorList>
    </citation>
    <scope>NUCLEOTIDE SEQUENCE [LARGE SCALE GENOMIC DNA]</scope>
    <source>
        <strain evidence="2 3">Marseille-Q2068</strain>
    </source>
</reference>
<sequence>MAALAIPITGEDHLQGREGAPLKLVEYGNYECRRCGAAHPIVKAILEHFGPEIVFVYRHFALLEGYPNAERAAEVAELAAAHGRFWEMHDLLYANQEHLTGLLPVTLARQLALPENEIQEALIGKRFAVKIHTDFTGGLRSGVTSTPTFFINGLGYEGPAELEPLTAAIEAERSGSGSS</sequence>
<dbReference type="InterPro" id="IPR012336">
    <property type="entry name" value="Thioredoxin-like_fold"/>
</dbReference>
<dbReference type="Gene3D" id="3.40.30.10">
    <property type="entry name" value="Glutaredoxin"/>
    <property type="match status" value="1"/>
</dbReference>
<protein>
    <submittedName>
        <fullName evidence="2">Thioredoxin domain-containing protein</fullName>
    </submittedName>
</protein>
<dbReference type="CDD" id="cd02972">
    <property type="entry name" value="DsbA_family"/>
    <property type="match status" value="1"/>
</dbReference>
<accession>A0A838BVM2</accession>
<name>A0A838BVM2_9HYPH</name>
<evidence type="ECO:0000259" key="1">
    <source>
        <dbReference type="Pfam" id="PF13462"/>
    </source>
</evidence>